<dbReference type="InterPro" id="IPR010492">
    <property type="entry name" value="GINS_Psf3"/>
</dbReference>
<evidence type="ECO:0000256" key="4">
    <source>
        <dbReference type="ARBA" id="ARBA00022705"/>
    </source>
</evidence>
<dbReference type="OrthoDB" id="10251744at2759"/>
<feature type="region of interest" description="Disordered" evidence="7">
    <location>
        <begin position="134"/>
        <end position="153"/>
    </location>
</feature>
<comment type="function">
    <text evidence="6">The GINS complex plays an essential role in the initiation of DNA replication.</text>
</comment>
<comment type="similarity">
    <text evidence="2 6">Belongs to the GINS3/PSF3 family.</text>
</comment>
<dbReference type="SUPFAM" id="SSF160059">
    <property type="entry name" value="PriA/YqbF domain"/>
    <property type="match status" value="1"/>
</dbReference>
<keyword evidence="4 6" id="KW-0235">DNA replication</keyword>
<feature type="domain" description="DNA replication complex GINS protein PSF3 N-terminal" evidence="9">
    <location>
        <begin position="4"/>
        <end position="56"/>
    </location>
</feature>
<dbReference type="GO" id="GO:0000811">
    <property type="term" value="C:GINS complex"/>
    <property type="evidence" value="ECO:0007669"/>
    <property type="project" value="UniProtKB-UniRule"/>
</dbReference>
<feature type="compositionally biased region" description="Gly residues" evidence="7">
    <location>
        <begin position="137"/>
        <end position="152"/>
    </location>
</feature>
<evidence type="ECO:0000256" key="6">
    <source>
        <dbReference type="RuleBase" id="RU367161"/>
    </source>
</evidence>
<proteinExistence type="inferred from homology"/>
<keyword evidence="11" id="KW-1185">Reference proteome</keyword>
<evidence type="ECO:0000256" key="2">
    <source>
        <dbReference type="ARBA" id="ARBA00006343"/>
    </source>
</evidence>
<dbReference type="Gene3D" id="1.20.58.2050">
    <property type="match status" value="1"/>
</dbReference>
<evidence type="ECO:0000259" key="9">
    <source>
        <dbReference type="Pfam" id="PF22466"/>
    </source>
</evidence>
<dbReference type="InterPro" id="IPR036224">
    <property type="entry name" value="GINS_bundle-like_dom_sf"/>
</dbReference>
<dbReference type="EMBL" id="MU251535">
    <property type="protein sequence ID" value="KAG9232699.1"/>
    <property type="molecule type" value="Genomic_DNA"/>
</dbReference>
<comment type="subcellular location">
    <subcellularLocation>
        <location evidence="1 6">Nucleus</location>
    </subcellularLocation>
</comment>
<dbReference type="AlphaFoldDB" id="A0A9P7YFD0"/>
<evidence type="ECO:0000256" key="5">
    <source>
        <dbReference type="ARBA" id="ARBA00023242"/>
    </source>
</evidence>
<accession>A0A9P7YFD0</accession>
<feature type="domain" description="GINS subunit" evidence="8">
    <location>
        <begin position="75"/>
        <end position="181"/>
    </location>
</feature>
<gene>
    <name evidence="10" type="ORF">BJ875DRAFT_72093</name>
</gene>
<dbReference type="SUPFAM" id="SSF158573">
    <property type="entry name" value="GINS helical bundle-like"/>
    <property type="match status" value="1"/>
</dbReference>
<reference evidence="10" key="1">
    <citation type="journal article" date="2021" name="IMA Fungus">
        <title>Genomic characterization of three marine fungi, including Emericellopsis atlantica sp. nov. with signatures of a generalist lifestyle and marine biomass degradation.</title>
        <authorList>
            <person name="Hagestad O.C."/>
            <person name="Hou L."/>
            <person name="Andersen J.H."/>
            <person name="Hansen E.H."/>
            <person name="Altermark B."/>
            <person name="Li C."/>
            <person name="Kuhnert E."/>
            <person name="Cox R.J."/>
            <person name="Crous P.W."/>
            <person name="Spatafora J.W."/>
            <person name="Lail K."/>
            <person name="Amirebrahimi M."/>
            <person name="Lipzen A."/>
            <person name="Pangilinan J."/>
            <person name="Andreopoulos W."/>
            <person name="Hayes R.D."/>
            <person name="Ng V."/>
            <person name="Grigoriev I.V."/>
            <person name="Jackson S.A."/>
            <person name="Sutton T.D.S."/>
            <person name="Dobson A.D.W."/>
            <person name="Rama T."/>
        </authorList>
    </citation>
    <scope>NUCLEOTIDE SEQUENCE</scope>
    <source>
        <strain evidence="10">TRa018bII</strain>
    </source>
</reference>
<dbReference type="InterPro" id="IPR021151">
    <property type="entry name" value="GINS_A"/>
</dbReference>
<organism evidence="10 11">
    <name type="scientific">Amylocarpus encephaloides</name>
    <dbReference type="NCBI Taxonomy" id="45428"/>
    <lineage>
        <taxon>Eukaryota</taxon>
        <taxon>Fungi</taxon>
        <taxon>Dikarya</taxon>
        <taxon>Ascomycota</taxon>
        <taxon>Pezizomycotina</taxon>
        <taxon>Leotiomycetes</taxon>
        <taxon>Helotiales</taxon>
        <taxon>Helotiales incertae sedis</taxon>
        <taxon>Amylocarpus</taxon>
    </lineage>
</organism>
<dbReference type="GO" id="GO:1902975">
    <property type="term" value="P:mitotic DNA replication initiation"/>
    <property type="evidence" value="ECO:0007669"/>
    <property type="project" value="TreeGrafter"/>
</dbReference>
<sequence length="187" mass="20300">MAYYDVDAILTDAQKVPCTFELDVPRLGYLDNNPGHTLHASTRVDLPIWLAEMLAVSNITSSNKPLITLDLPPALTPRVMNALKADAKSVDIRALAQNFYGLGVRILELFEEEEVCDVLMGSWRTRAAEISDHAGNAGQGQRGGGGGAGGDGVEFLRGLDEGERGLFRAQHDSSKAMRVWMGEMKKA</sequence>
<dbReference type="Proteomes" id="UP000824998">
    <property type="component" value="Unassembled WGS sequence"/>
</dbReference>
<comment type="caution">
    <text evidence="10">The sequence shown here is derived from an EMBL/GenBank/DDBJ whole genome shotgun (WGS) entry which is preliminary data.</text>
</comment>
<dbReference type="InterPro" id="IPR038437">
    <property type="entry name" value="GINS_Psf3_sf"/>
</dbReference>
<dbReference type="Pfam" id="PF22466">
    <property type="entry name" value="PSF3_N"/>
    <property type="match status" value="1"/>
</dbReference>
<evidence type="ECO:0000256" key="1">
    <source>
        <dbReference type="ARBA" id="ARBA00004123"/>
    </source>
</evidence>
<protein>
    <recommendedName>
        <fullName evidence="3 6">DNA replication complex GINS protein PSF3</fullName>
    </recommendedName>
</protein>
<dbReference type="CDD" id="cd21693">
    <property type="entry name" value="GINS_B_Psf3"/>
    <property type="match status" value="1"/>
</dbReference>
<evidence type="ECO:0000259" key="8">
    <source>
        <dbReference type="Pfam" id="PF05916"/>
    </source>
</evidence>
<name>A0A9P7YFD0_9HELO</name>
<dbReference type="Pfam" id="PF05916">
    <property type="entry name" value="Sld5"/>
    <property type="match status" value="1"/>
</dbReference>
<evidence type="ECO:0000313" key="10">
    <source>
        <dbReference type="EMBL" id="KAG9232699.1"/>
    </source>
</evidence>
<dbReference type="PANTHER" id="PTHR22768:SF0">
    <property type="entry name" value="DNA REPLICATION COMPLEX GINS PROTEIN PSF3"/>
    <property type="match status" value="1"/>
</dbReference>
<dbReference type="CDD" id="cd11713">
    <property type="entry name" value="GINS_A_psf3"/>
    <property type="match status" value="1"/>
</dbReference>
<keyword evidence="5 6" id="KW-0539">Nucleus</keyword>
<comment type="subunit">
    <text evidence="6">Component of the GINS complex.</text>
</comment>
<evidence type="ECO:0000256" key="3">
    <source>
        <dbReference type="ARBA" id="ARBA00015140"/>
    </source>
</evidence>
<dbReference type="InterPro" id="IPR055221">
    <property type="entry name" value="PSF3_N"/>
</dbReference>
<dbReference type="PANTHER" id="PTHR22768">
    <property type="entry name" value="DNA REPLICATION COMPLEX GINS PROTEIN PSF3"/>
    <property type="match status" value="1"/>
</dbReference>
<evidence type="ECO:0000256" key="7">
    <source>
        <dbReference type="SAM" id="MobiDB-lite"/>
    </source>
</evidence>
<evidence type="ECO:0000313" key="11">
    <source>
        <dbReference type="Proteomes" id="UP000824998"/>
    </source>
</evidence>